<comment type="caution">
    <text evidence="2">The sequence shown here is derived from an EMBL/GenBank/DDBJ whole genome shotgun (WGS) entry which is preliminary data.</text>
</comment>
<evidence type="ECO:0000259" key="1">
    <source>
        <dbReference type="Pfam" id="PF13274"/>
    </source>
</evidence>
<proteinExistence type="predicted"/>
<accession>A0ABS2GF74</accession>
<dbReference type="Pfam" id="PF13274">
    <property type="entry name" value="SocA_Panacea"/>
    <property type="match status" value="1"/>
</dbReference>
<sequence>MMKRQCEFCTECRMETEYRLEPKVIHKVIKDKDYEFTITAAICSECGSEVDVRGLIDKNSKEVDHQYRVAEGIISIEDISLLLKLYNIGKTPLSIALGFGEVTVQRYLDGQIPSKEYSDIMTNALASPTFFKNKLRENKEKITPAAYKKAWEAADKLERAFTVSSKLLRVITYIFEKLDEVTPLSLQKLLYFTQGFFLALYGKALFEEDCEAWVHGPVYAPIYRLFKDFTYNPIDDVRFSILFASKEVLTEEEKKVLDVITQTFGIYGAKVLEYITHNEDPWKQARIGYTTDEYSHEILTKESIQSYYQEVSKKYNLKSVEDVKQYIQDVIG</sequence>
<evidence type="ECO:0000313" key="3">
    <source>
        <dbReference type="Proteomes" id="UP000707138"/>
    </source>
</evidence>
<organism evidence="2 3">
    <name type="scientific">Veillonella magna</name>
    <dbReference type="NCBI Taxonomy" id="464322"/>
    <lineage>
        <taxon>Bacteria</taxon>
        <taxon>Bacillati</taxon>
        <taxon>Bacillota</taxon>
        <taxon>Negativicutes</taxon>
        <taxon>Veillonellales</taxon>
        <taxon>Veillonellaceae</taxon>
        <taxon>Veillonella</taxon>
    </lineage>
</organism>
<gene>
    <name evidence="2" type="ORF">H6A01_01170</name>
</gene>
<protein>
    <submittedName>
        <fullName evidence="2">DUF4065 domain-containing protein</fullName>
    </submittedName>
</protein>
<dbReference type="Proteomes" id="UP000707138">
    <property type="component" value="Unassembled WGS sequence"/>
</dbReference>
<feature type="domain" description="Antitoxin SocA-like Panacea" evidence="1">
    <location>
        <begin position="186"/>
        <end position="283"/>
    </location>
</feature>
<keyword evidence="3" id="KW-1185">Reference proteome</keyword>
<reference evidence="2 3" key="1">
    <citation type="journal article" date="2021" name="Sci. Rep.">
        <title>The distribution of antibiotic resistance genes in chicken gut microbiota commensals.</title>
        <authorList>
            <person name="Juricova H."/>
            <person name="Matiasovicova J."/>
            <person name="Kubasova T."/>
            <person name="Cejkova D."/>
            <person name="Rychlik I."/>
        </authorList>
    </citation>
    <scope>NUCLEOTIDE SEQUENCE [LARGE SCALE GENOMIC DNA]</scope>
    <source>
        <strain evidence="2 3">An537</strain>
    </source>
</reference>
<dbReference type="EMBL" id="JACJLA010000001">
    <property type="protein sequence ID" value="MBM6911938.1"/>
    <property type="molecule type" value="Genomic_DNA"/>
</dbReference>
<dbReference type="InterPro" id="IPR025272">
    <property type="entry name" value="SocA_Panacea"/>
</dbReference>
<evidence type="ECO:0000313" key="2">
    <source>
        <dbReference type="EMBL" id="MBM6911938.1"/>
    </source>
</evidence>
<name>A0ABS2GF74_9FIRM</name>